<feature type="transmembrane region" description="Helical" evidence="1">
    <location>
        <begin position="199"/>
        <end position="218"/>
    </location>
</feature>
<evidence type="ECO:0000313" key="2">
    <source>
        <dbReference type="EMBL" id="MBO1532080.1"/>
    </source>
</evidence>
<comment type="caution">
    <text evidence="2">The sequence shown here is derived from an EMBL/GenBank/DDBJ whole genome shotgun (WGS) entry which is preliminary data.</text>
</comment>
<feature type="transmembrane region" description="Helical" evidence="1">
    <location>
        <begin position="238"/>
        <end position="257"/>
    </location>
</feature>
<sequence length="331" mass="39015">MKLPTNHTQVRIEKDVLGRIFLSFFLALAVSLVPWEVLREGVFLDRIIYSRYIDFYPNRVYWFDFSTLISKISNEWGWHYFLDFLQSRFGFDSSAIFFTVTLFFLTITFVLVSATKRFYYCLFLISPIFIDFFYSQLRQTFAMAFIYFSMLLLNRSKVLSVLLLIPPLFIHTSSVLFVFIFYSAIFLEKNETLKEGSKFVISIAIGAFLAFITGPYMSVILASFDDRRADYDDMSSPFIYMIYWILLFIFFMIKFLIKDIKNLNHYYFYITMVILTMIVLSYITGGYPSRFLSSALPFLVLTVGSLKGRLDSFAIVGYIFYTVAVWFFWLT</sequence>
<keyword evidence="1" id="KW-1133">Transmembrane helix</keyword>
<name>A0ABS3NSR5_9GAMM</name>
<feature type="transmembrane region" description="Helical" evidence="1">
    <location>
        <begin position="266"/>
        <end position="283"/>
    </location>
</feature>
<feature type="transmembrane region" description="Helical" evidence="1">
    <location>
        <begin position="89"/>
        <end position="111"/>
    </location>
</feature>
<dbReference type="InterPro" id="IPR049458">
    <property type="entry name" value="EpsG-like"/>
</dbReference>
<keyword evidence="1" id="KW-0812">Transmembrane</keyword>
<dbReference type="EMBL" id="JAGBKM010000041">
    <property type="protein sequence ID" value="MBO1532080.1"/>
    <property type="molecule type" value="Genomic_DNA"/>
</dbReference>
<feature type="transmembrane region" description="Helical" evidence="1">
    <location>
        <begin position="20"/>
        <end position="38"/>
    </location>
</feature>
<keyword evidence="3" id="KW-1185">Reference proteome</keyword>
<dbReference type="Proteomes" id="UP000664554">
    <property type="component" value="Unassembled WGS sequence"/>
</dbReference>
<accession>A0ABS3NSR5</accession>
<organism evidence="2 3">
    <name type="scientific">Psychrobacter coccoides</name>
    <dbReference type="NCBI Taxonomy" id="2818440"/>
    <lineage>
        <taxon>Bacteria</taxon>
        <taxon>Pseudomonadati</taxon>
        <taxon>Pseudomonadota</taxon>
        <taxon>Gammaproteobacteria</taxon>
        <taxon>Moraxellales</taxon>
        <taxon>Moraxellaceae</taxon>
        <taxon>Psychrobacter</taxon>
    </lineage>
</organism>
<feature type="transmembrane region" description="Helical" evidence="1">
    <location>
        <begin position="313"/>
        <end position="330"/>
    </location>
</feature>
<evidence type="ECO:0000256" key="1">
    <source>
        <dbReference type="SAM" id="Phobius"/>
    </source>
</evidence>
<keyword evidence="1" id="KW-0472">Membrane</keyword>
<evidence type="ECO:0000313" key="3">
    <source>
        <dbReference type="Proteomes" id="UP000664554"/>
    </source>
</evidence>
<dbReference type="RefSeq" id="WP_207992416.1">
    <property type="nucleotide sequence ID" value="NZ_JAGBKM010000041.1"/>
</dbReference>
<feature type="transmembrane region" description="Helical" evidence="1">
    <location>
        <begin position="117"/>
        <end position="134"/>
    </location>
</feature>
<dbReference type="Pfam" id="PF14897">
    <property type="entry name" value="EpsG"/>
    <property type="match status" value="1"/>
</dbReference>
<proteinExistence type="predicted"/>
<protein>
    <submittedName>
        <fullName evidence="2">EpsG family protein</fullName>
    </submittedName>
</protein>
<reference evidence="2 3" key="1">
    <citation type="submission" date="2021-03" db="EMBL/GenBank/DDBJ databases">
        <authorList>
            <person name="Shang D.-D."/>
            <person name="Du Z.-J."/>
            <person name="Chen G.-J."/>
        </authorList>
    </citation>
    <scope>NUCLEOTIDE SEQUENCE [LARGE SCALE GENOMIC DNA]</scope>
    <source>
        <strain evidence="2 3">F1192</strain>
    </source>
</reference>
<gene>
    <name evidence="2" type="ORF">J3492_12855</name>
</gene>
<feature type="transmembrane region" description="Helical" evidence="1">
    <location>
        <begin position="168"/>
        <end position="187"/>
    </location>
</feature>